<dbReference type="HAMAP" id="MF_01013">
    <property type="entry name" value="HisF"/>
    <property type="match status" value="1"/>
</dbReference>
<reference evidence="13 14" key="1">
    <citation type="submission" date="2015-01" db="EMBL/GenBank/DDBJ databases">
        <title>Genome sequence of the anaerobic bacterium Geobacter soli GSS01, a dissimilatory Fe(III) reducer from soil.</title>
        <authorList>
            <person name="Yang G."/>
            <person name="Zhou S."/>
        </authorList>
    </citation>
    <scope>NUCLEOTIDE SEQUENCE [LARGE SCALE GENOMIC DNA]</scope>
    <source>
        <strain evidence="13 14">GSS01</strain>
    </source>
</reference>
<dbReference type="Gene3D" id="3.20.20.70">
    <property type="entry name" value="Aldolase class I"/>
    <property type="match status" value="1"/>
</dbReference>
<keyword evidence="7 11" id="KW-0368">Histidine biosynthesis</keyword>
<gene>
    <name evidence="11" type="primary">hisF</name>
    <name evidence="13" type="ORF">SE37_12655</name>
</gene>
<dbReference type="InterPro" id="IPR013785">
    <property type="entry name" value="Aldolase_TIM"/>
</dbReference>
<accession>A0A0C1TVL4</accession>
<dbReference type="Proteomes" id="UP000031433">
    <property type="component" value="Unassembled WGS sequence"/>
</dbReference>
<sequence length="253" mass="27608">MLTKRIIPCLDVKGGRVVKGVQFLELRDAGDPVEIAEAYDRQGADELTFLDITASSDERSIIIDVVRRTAERVFMPLTVGGGVRTVDDIRNLLNAGADKVSINTAAVHRPEFVREAAERFGSQCTVVAIDARQVPGENRWEVYTHGGRNPTGIDASEWARRMEGYGAGEILLTSMDRDGTKDGYDIPLTRTIVDAVSIPVIASGGVGNLEHLYDGFVKAGASACLAASIFHYKEYTIGEAKEYLRQRGVPIRP</sequence>
<evidence type="ECO:0000256" key="4">
    <source>
        <dbReference type="ARBA" id="ARBA00011152"/>
    </source>
</evidence>
<dbReference type="AlphaFoldDB" id="A0A0C1TVL4"/>
<dbReference type="GO" id="GO:0016829">
    <property type="term" value="F:lyase activity"/>
    <property type="evidence" value="ECO:0007669"/>
    <property type="project" value="UniProtKB-KW"/>
</dbReference>
<keyword evidence="14" id="KW-1185">Reference proteome</keyword>
<evidence type="ECO:0000256" key="2">
    <source>
        <dbReference type="ARBA" id="ARBA00005091"/>
    </source>
</evidence>
<dbReference type="InterPro" id="IPR004651">
    <property type="entry name" value="HisF"/>
</dbReference>
<evidence type="ECO:0000256" key="7">
    <source>
        <dbReference type="ARBA" id="ARBA00023102"/>
    </source>
</evidence>
<dbReference type="GO" id="GO:0005737">
    <property type="term" value="C:cytoplasm"/>
    <property type="evidence" value="ECO:0007669"/>
    <property type="project" value="UniProtKB-SubCell"/>
</dbReference>
<dbReference type="EMBL" id="JXBL01000001">
    <property type="protein sequence ID" value="KIE43418.1"/>
    <property type="molecule type" value="Genomic_DNA"/>
</dbReference>
<feature type="active site" evidence="11">
    <location>
        <position position="11"/>
    </location>
</feature>
<evidence type="ECO:0000313" key="13">
    <source>
        <dbReference type="EMBL" id="KIE43418.1"/>
    </source>
</evidence>
<dbReference type="NCBIfam" id="TIGR00735">
    <property type="entry name" value="hisF"/>
    <property type="match status" value="1"/>
</dbReference>
<dbReference type="SUPFAM" id="SSF51366">
    <property type="entry name" value="Ribulose-phoshate binding barrel"/>
    <property type="match status" value="1"/>
</dbReference>
<dbReference type="EC" id="4.3.2.10" evidence="11"/>
<name>A0A0C1TVL4_9BACT</name>
<dbReference type="GO" id="GO:0000105">
    <property type="term" value="P:L-histidine biosynthetic process"/>
    <property type="evidence" value="ECO:0007669"/>
    <property type="project" value="UniProtKB-UniRule"/>
</dbReference>
<dbReference type="CDD" id="cd04731">
    <property type="entry name" value="HisF"/>
    <property type="match status" value="1"/>
</dbReference>
<organism evidence="13 14">
    <name type="scientific">Geobacter soli</name>
    <dbReference type="NCBI Taxonomy" id="1510391"/>
    <lineage>
        <taxon>Bacteria</taxon>
        <taxon>Pseudomonadati</taxon>
        <taxon>Thermodesulfobacteriota</taxon>
        <taxon>Desulfuromonadia</taxon>
        <taxon>Geobacterales</taxon>
        <taxon>Geobacteraceae</taxon>
        <taxon>Geobacter</taxon>
    </lineage>
</organism>
<evidence type="ECO:0000256" key="3">
    <source>
        <dbReference type="ARBA" id="ARBA00009667"/>
    </source>
</evidence>
<dbReference type="PANTHER" id="PTHR21235">
    <property type="entry name" value="IMIDAZOLE GLYCEROL PHOSPHATE SYNTHASE SUBUNIT HISF/H IGP SYNTHASE SUBUNIT HISF/H"/>
    <property type="match status" value="1"/>
</dbReference>
<evidence type="ECO:0000256" key="1">
    <source>
        <dbReference type="ARBA" id="ARBA00004496"/>
    </source>
</evidence>
<evidence type="ECO:0000256" key="6">
    <source>
        <dbReference type="ARBA" id="ARBA00022605"/>
    </source>
</evidence>
<feature type="active site" evidence="11">
    <location>
        <position position="130"/>
    </location>
</feature>
<dbReference type="Pfam" id="PF00977">
    <property type="entry name" value="His_biosynth"/>
    <property type="match status" value="1"/>
</dbReference>
<evidence type="ECO:0000256" key="11">
    <source>
        <dbReference type="HAMAP-Rule" id="MF_01013"/>
    </source>
</evidence>
<evidence type="ECO:0000256" key="8">
    <source>
        <dbReference type="ARBA" id="ARBA00023239"/>
    </source>
</evidence>
<evidence type="ECO:0000256" key="5">
    <source>
        <dbReference type="ARBA" id="ARBA00022490"/>
    </source>
</evidence>
<dbReference type="InterPro" id="IPR050064">
    <property type="entry name" value="IGPS_HisA/HisF"/>
</dbReference>
<comment type="catalytic activity">
    <reaction evidence="10 11">
        <text>5-[(5-phospho-1-deoxy-D-ribulos-1-ylimino)methylamino]-1-(5-phospho-beta-D-ribosyl)imidazole-4-carboxamide + L-glutamine = D-erythro-1-(imidazol-4-yl)glycerol 3-phosphate + 5-amino-1-(5-phospho-beta-D-ribosyl)imidazole-4-carboxamide + L-glutamate + H(+)</text>
        <dbReference type="Rhea" id="RHEA:24793"/>
        <dbReference type="ChEBI" id="CHEBI:15378"/>
        <dbReference type="ChEBI" id="CHEBI:29985"/>
        <dbReference type="ChEBI" id="CHEBI:58278"/>
        <dbReference type="ChEBI" id="CHEBI:58359"/>
        <dbReference type="ChEBI" id="CHEBI:58475"/>
        <dbReference type="ChEBI" id="CHEBI:58525"/>
        <dbReference type="EC" id="4.3.2.10"/>
    </reaction>
</comment>
<dbReference type="GO" id="GO:0000107">
    <property type="term" value="F:imidazoleglycerol-phosphate synthase activity"/>
    <property type="evidence" value="ECO:0007669"/>
    <property type="project" value="UniProtKB-UniRule"/>
</dbReference>
<evidence type="ECO:0000256" key="12">
    <source>
        <dbReference type="RuleBase" id="RU003657"/>
    </source>
</evidence>
<dbReference type="FunFam" id="3.20.20.70:FF:000006">
    <property type="entry name" value="Imidazole glycerol phosphate synthase subunit HisF"/>
    <property type="match status" value="1"/>
</dbReference>
<keyword evidence="5 11" id="KW-0963">Cytoplasm</keyword>
<comment type="subunit">
    <text evidence="4 11">Heterodimer of HisH and HisF.</text>
</comment>
<dbReference type="InterPro" id="IPR011060">
    <property type="entry name" value="RibuloseP-bd_barrel"/>
</dbReference>
<comment type="caution">
    <text evidence="13">The sequence shown here is derived from an EMBL/GenBank/DDBJ whole genome shotgun (WGS) entry which is preliminary data.</text>
</comment>
<comment type="similarity">
    <text evidence="3 11 12">Belongs to the HisA/HisF family.</text>
</comment>
<comment type="pathway">
    <text evidence="2 11">Amino-acid biosynthesis; L-histidine biosynthesis; L-histidine from 5-phospho-alpha-D-ribose 1-diphosphate: step 5/9.</text>
</comment>
<comment type="function">
    <text evidence="9 11">IGPS catalyzes the conversion of PRFAR and glutamine to IGP, AICAR and glutamate. The HisF subunit catalyzes the cyclization activity that produces IGP and AICAR from PRFAR using the ammonia provided by the HisH subunit.</text>
</comment>
<dbReference type="PANTHER" id="PTHR21235:SF2">
    <property type="entry name" value="IMIDAZOLE GLYCEROL PHOSPHATE SYNTHASE HISHF"/>
    <property type="match status" value="1"/>
</dbReference>
<protein>
    <recommendedName>
        <fullName evidence="11">Imidazole glycerol phosphate synthase subunit HisF</fullName>
        <ecNumber evidence="11">4.3.2.10</ecNumber>
    </recommendedName>
    <alternativeName>
        <fullName evidence="11">IGP synthase cyclase subunit</fullName>
    </alternativeName>
    <alternativeName>
        <fullName evidence="11">IGP synthase subunit HisF</fullName>
    </alternativeName>
    <alternativeName>
        <fullName evidence="11">ImGP synthase subunit HisF</fullName>
        <shortName evidence="11">IGPS subunit HisF</shortName>
    </alternativeName>
</protein>
<evidence type="ECO:0000313" key="14">
    <source>
        <dbReference type="Proteomes" id="UP000031433"/>
    </source>
</evidence>
<keyword evidence="6 11" id="KW-0028">Amino-acid biosynthesis</keyword>
<evidence type="ECO:0000256" key="9">
    <source>
        <dbReference type="ARBA" id="ARBA00025475"/>
    </source>
</evidence>
<dbReference type="InterPro" id="IPR006062">
    <property type="entry name" value="His_biosynth"/>
</dbReference>
<dbReference type="RefSeq" id="WP_039646874.1">
    <property type="nucleotide sequence ID" value="NZ_JXBL01000001.1"/>
</dbReference>
<dbReference type="UniPathway" id="UPA00031">
    <property type="reaction ID" value="UER00010"/>
</dbReference>
<proteinExistence type="inferred from homology"/>
<evidence type="ECO:0000256" key="10">
    <source>
        <dbReference type="ARBA" id="ARBA00047838"/>
    </source>
</evidence>
<keyword evidence="8 11" id="KW-0456">Lyase</keyword>
<comment type="subcellular location">
    <subcellularLocation>
        <location evidence="1 11">Cytoplasm</location>
    </subcellularLocation>
</comment>